<reference evidence="2 3" key="1">
    <citation type="submission" date="2015-04" db="EMBL/GenBank/DDBJ databases">
        <title>The complete genome sequence of the hyperthermophilic, obligate iron-reducing archaeon Geoglobus ahangari strain 234T.</title>
        <authorList>
            <person name="Manzella M.P."/>
            <person name="Holmes D.E."/>
            <person name="Rocheleau J.M."/>
            <person name="Chung A."/>
            <person name="Reguera G."/>
            <person name="Kashefi K."/>
        </authorList>
    </citation>
    <scope>NUCLEOTIDE SEQUENCE [LARGE SCALE GENOMIC DNA]</scope>
    <source>
        <strain evidence="2 3">234</strain>
    </source>
</reference>
<dbReference type="STRING" id="113653.GAH_00689"/>
<dbReference type="CDD" id="cd01147">
    <property type="entry name" value="HemV-2"/>
    <property type="match status" value="1"/>
</dbReference>
<dbReference type="RefSeq" id="WP_048094697.1">
    <property type="nucleotide sequence ID" value="NZ_CP011267.1"/>
</dbReference>
<dbReference type="PROSITE" id="PS50983">
    <property type="entry name" value="FE_B12_PBP"/>
    <property type="match status" value="1"/>
</dbReference>
<keyword evidence="3" id="KW-1185">Reference proteome</keyword>
<evidence type="ECO:0000259" key="1">
    <source>
        <dbReference type="PROSITE" id="PS50983"/>
    </source>
</evidence>
<feature type="domain" description="Fe/B12 periplasmic-binding" evidence="1">
    <location>
        <begin position="50"/>
        <end position="322"/>
    </location>
</feature>
<dbReference type="InterPro" id="IPR050902">
    <property type="entry name" value="ABC_Transporter_SBP"/>
</dbReference>
<dbReference type="HOGENOM" id="CLU_038034_13_1_2"/>
<dbReference type="SUPFAM" id="SSF53807">
    <property type="entry name" value="Helical backbone' metal receptor"/>
    <property type="match status" value="1"/>
</dbReference>
<dbReference type="PANTHER" id="PTHR30535:SF34">
    <property type="entry name" value="MOLYBDATE-BINDING PROTEIN MOLA"/>
    <property type="match status" value="1"/>
</dbReference>
<dbReference type="PROSITE" id="PS51257">
    <property type="entry name" value="PROKAR_LIPOPROTEIN"/>
    <property type="match status" value="1"/>
</dbReference>
<name>A0A0F7IIQ2_9EURY</name>
<evidence type="ECO:0000313" key="3">
    <source>
        <dbReference type="Proteomes" id="UP000034723"/>
    </source>
</evidence>
<protein>
    <submittedName>
        <fullName evidence="2">ABC-type Fe3+-hydroxamate transport system, periplasmic component</fullName>
    </submittedName>
</protein>
<dbReference type="GeneID" id="24803269"/>
<sequence length="363" mass="40082">MRRVLSVLALLALSILLAGCAQQAEENGKKTVTVTDAAGRTVEVPENVERIVAIGPGALRLVVYLQATDMVVGVEDAETMWGETGRPYRMAHPELAEKPVIGRGGPYPSPNYEKIAELKPDVVFVSAYPEIAEDVQQKTGIPAVVVSYGKLGSFDDKTLLDSLRLMGMILGKEERAEEVVSFIESAVEDLSTRAERAGESPTVYVGAISYKGGHGIESTQCSFAPLTVLKARNVACEVNMSGAIFIDKEKLAEWDPDVVFIDLSNLELVKADFQKNPDFYRELRAFREGRVYGILPFNYYWTNVEIAIADAYYMGKVLYPEQFSDIDPVKKADEVFRFFVGKELYSELASYYGGFGEISGEFT</sequence>
<dbReference type="Proteomes" id="UP000034723">
    <property type="component" value="Chromosome"/>
</dbReference>
<dbReference type="Pfam" id="PF01497">
    <property type="entry name" value="Peripla_BP_2"/>
    <property type="match status" value="1"/>
</dbReference>
<dbReference type="AlphaFoldDB" id="A0A0F7IIQ2"/>
<dbReference type="KEGG" id="gah:GAH_00689"/>
<dbReference type="InterPro" id="IPR002491">
    <property type="entry name" value="ABC_transptr_periplasmic_BD"/>
</dbReference>
<dbReference type="PANTHER" id="PTHR30535">
    <property type="entry name" value="VITAMIN B12-BINDING PROTEIN"/>
    <property type="match status" value="1"/>
</dbReference>
<organism evidence="2 3">
    <name type="scientific">Geoglobus ahangari</name>
    <dbReference type="NCBI Taxonomy" id="113653"/>
    <lineage>
        <taxon>Archaea</taxon>
        <taxon>Methanobacteriati</taxon>
        <taxon>Methanobacteriota</taxon>
        <taxon>Archaeoglobi</taxon>
        <taxon>Archaeoglobales</taxon>
        <taxon>Archaeoglobaceae</taxon>
        <taxon>Geoglobus</taxon>
    </lineage>
</organism>
<dbReference type="Gene3D" id="3.40.50.1980">
    <property type="entry name" value="Nitrogenase molybdenum iron protein domain"/>
    <property type="match status" value="2"/>
</dbReference>
<gene>
    <name evidence="2" type="ORF">GAH_00689</name>
</gene>
<dbReference type="EMBL" id="CP011267">
    <property type="protein sequence ID" value="AKG91975.1"/>
    <property type="molecule type" value="Genomic_DNA"/>
</dbReference>
<dbReference type="InParanoid" id="A0A0F7IIQ2"/>
<accession>A0A0F7IIQ2</accession>
<dbReference type="OrthoDB" id="24039at2157"/>
<evidence type="ECO:0000313" key="2">
    <source>
        <dbReference type="EMBL" id="AKG91975.1"/>
    </source>
</evidence>
<dbReference type="FunCoup" id="A0A0F7IIQ2">
    <property type="interactions" value="2"/>
</dbReference>
<proteinExistence type="predicted"/>